<gene>
    <name evidence="1" type="ORF">AAE3_LOCUS11755</name>
</gene>
<dbReference type="AlphaFoldDB" id="A0A8S0WZA4"/>
<comment type="caution">
    <text evidence="1">The sequence shown here is derived from an EMBL/GenBank/DDBJ whole genome shotgun (WGS) entry which is preliminary data.</text>
</comment>
<accession>A0A8S0WZA4</accession>
<keyword evidence="2" id="KW-1185">Reference proteome</keyword>
<sequence length="204" mass="22521">MSSTVKVFIDDQGKPTNIPDYETIITQLPLPTSAVCESPSSLDKRSEHDVSNIWVKSGRNITMGEARTQRFDAQHLQDSENLALAFTWGNFGYIVTEYIDGQTCDNSDIALVAAAVQVLINIPSPNLTPGPVGGGLIEHPFFVDGKSSIRYESVEELQNHVNGILSETERRGRVSFTTEVANHGLRLCVSDLIPVNFMRDRDNN</sequence>
<dbReference type="OrthoDB" id="3250044at2759"/>
<evidence type="ECO:0000313" key="2">
    <source>
        <dbReference type="Proteomes" id="UP000467700"/>
    </source>
</evidence>
<dbReference type="Proteomes" id="UP000467700">
    <property type="component" value="Unassembled WGS sequence"/>
</dbReference>
<name>A0A8S0WZA4_CYCAE</name>
<protein>
    <submittedName>
        <fullName evidence="1">Uncharacterized protein</fullName>
    </submittedName>
</protein>
<dbReference type="EMBL" id="CACVBS010000079">
    <property type="protein sequence ID" value="CAA7269456.1"/>
    <property type="molecule type" value="Genomic_DNA"/>
</dbReference>
<organism evidence="1 2">
    <name type="scientific">Cyclocybe aegerita</name>
    <name type="common">Black poplar mushroom</name>
    <name type="synonym">Agrocybe aegerita</name>
    <dbReference type="NCBI Taxonomy" id="1973307"/>
    <lineage>
        <taxon>Eukaryota</taxon>
        <taxon>Fungi</taxon>
        <taxon>Dikarya</taxon>
        <taxon>Basidiomycota</taxon>
        <taxon>Agaricomycotina</taxon>
        <taxon>Agaricomycetes</taxon>
        <taxon>Agaricomycetidae</taxon>
        <taxon>Agaricales</taxon>
        <taxon>Agaricineae</taxon>
        <taxon>Bolbitiaceae</taxon>
        <taxon>Cyclocybe</taxon>
    </lineage>
</organism>
<reference evidence="1 2" key="1">
    <citation type="submission" date="2020-01" db="EMBL/GenBank/DDBJ databases">
        <authorList>
            <person name="Gupta K D."/>
        </authorList>
    </citation>
    <scope>NUCLEOTIDE SEQUENCE [LARGE SCALE GENOMIC DNA]</scope>
</reference>
<proteinExistence type="predicted"/>
<evidence type="ECO:0000313" key="1">
    <source>
        <dbReference type="EMBL" id="CAA7269456.1"/>
    </source>
</evidence>